<dbReference type="Pfam" id="PF13439">
    <property type="entry name" value="Glyco_transf_4"/>
    <property type="match status" value="1"/>
</dbReference>
<dbReference type="RefSeq" id="WP_135388206.1">
    <property type="nucleotide sequence ID" value="NZ_PGGK01000001.1"/>
</dbReference>
<dbReference type="GO" id="GO:0016757">
    <property type="term" value="F:glycosyltransferase activity"/>
    <property type="evidence" value="ECO:0007669"/>
    <property type="project" value="InterPro"/>
</dbReference>
<reference evidence="3 4" key="1">
    <citation type="submission" date="2017-11" db="EMBL/GenBank/DDBJ databases">
        <title>Isolation and Characterization of Methanogenic Archaea from Saline Meromictic Lake at Siberia.</title>
        <authorList>
            <person name="Shen Y."/>
            <person name="Huang H.-H."/>
            <person name="Lai M.-C."/>
            <person name="Chen S.-C."/>
        </authorList>
    </citation>
    <scope>NUCLEOTIDE SEQUENCE [LARGE SCALE GENOMIC DNA]</scope>
    <source>
        <strain evidence="3 4">SY-01</strain>
    </source>
</reference>
<evidence type="ECO:0000313" key="3">
    <source>
        <dbReference type="EMBL" id="TGC11539.1"/>
    </source>
</evidence>
<gene>
    <name evidence="3" type="ORF">CUN85_01330</name>
</gene>
<dbReference type="Pfam" id="PF00534">
    <property type="entry name" value="Glycos_transf_1"/>
    <property type="match status" value="1"/>
</dbReference>
<dbReference type="Proteomes" id="UP000297295">
    <property type="component" value="Unassembled WGS sequence"/>
</dbReference>
<comment type="caution">
    <text evidence="3">The sequence shown here is derived from an EMBL/GenBank/DDBJ whole genome shotgun (WGS) entry which is preliminary data.</text>
</comment>
<dbReference type="EMBL" id="PGGK01000001">
    <property type="protein sequence ID" value="TGC11539.1"/>
    <property type="molecule type" value="Genomic_DNA"/>
</dbReference>
<dbReference type="SUPFAM" id="SSF53756">
    <property type="entry name" value="UDP-Glycosyltransferase/glycogen phosphorylase"/>
    <property type="match status" value="1"/>
</dbReference>
<name>A0A4E0Q2U5_9EURY</name>
<keyword evidence="3" id="KW-0808">Transferase</keyword>
<dbReference type="CDD" id="cd03801">
    <property type="entry name" value="GT4_PimA-like"/>
    <property type="match status" value="1"/>
</dbReference>
<dbReference type="InterPro" id="IPR028098">
    <property type="entry name" value="Glyco_trans_4-like_N"/>
</dbReference>
<evidence type="ECO:0000259" key="2">
    <source>
        <dbReference type="Pfam" id="PF13439"/>
    </source>
</evidence>
<protein>
    <submittedName>
        <fullName evidence="3">Glycosyltransferase family 1 protein</fullName>
    </submittedName>
</protein>
<accession>A0A4E0Q2U5</accession>
<evidence type="ECO:0000259" key="1">
    <source>
        <dbReference type="Pfam" id="PF00534"/>
    </source>
</evidence>
<keyword evidence="4" id="KW-1185">Reference proteome</keyword>
<proteinExistence type="predicted"/>
<dbReference type="PANTHER" id="PTHR12526">
    <property type="entry name" value="GLYCOSYLTRANSFERASE"/>
    <property type="match status" value="1"/>
</dbReference>
<dbReference type="OrthoDB" id="132546at2157"/>
<evidence type="ECO:0000313" key="4">
    <source>
        <dbReference type="Proteomes" id="UP000297295"/>
    </source>
</evidence>
<feature type="domain" description="Glycosyl transferase family 1" evidence="1">
    <location>
        <begin position="207"/>
        <end position="354"/>
    </location>
</feature>
<dbReference type="InterPro" id="IPR001296">
    <property type="entry name" value="Glyco_trans_1"/>
</dbReference>
<organism evidence="3 4">
    <name type="scientific">Methanolobus halotolerans</name>
    <dbReference type="NCBI Taxonomy" id="2052935"/>
    <lineage>
        <taxon>Archaea</taxon>
        <taxon>Methanobacteriati</taxon>
        <taxon>Methanobacteriota</taxon>
        <taxon>Stenosarchaea group</taxon>
        <taxon>Methanomicrobia</taxon>
        <taxon>Methanosarcinales</taxon>
        <taxon>Methanosarcinaceae</taxon>
        <taxon>Methanolobus</taxon>
    </lineage>
</organism>
<sequence>MENLRIAMFSWESLYSVKVGGLAPHVSELAEALASRGDEIHIFTRNQDMTPYEMIKGVHYHRVNHSLNGGIAQQMNSMCDAMFYAFLDSVTRFGSFDIVHVHDWHPVNVVTRIKDDLGIPFIITYHSTEWGRNGNVHGSWWEATEISHREWRGGYESAKVIVTSEALKAEIQYLYQIPEYKMAIIPNGLYENNMRMEVDAGKVKSAHGIHPYAPVILFVGRMNYQKGPDLLVQAIPKVLENRWDARFVLIGEGEMRPVCEKLASELAVSDSCHFLGYASEMVKKEWVNACNVMCVPSRNEPFGIVLLEAWDAGRNIVATDAVELVDNFKNGVTVYKNPESIAWGINYVLDNYADGELGKAGREQLRDKYNWDRIAEKTVEIYLDAKN</sequence>
<dbReference type="Gene3D" id="3.40.50.2000">
    <property type="entry name" value="Glycogen Phosphorylase B"/>
    <property type="match status" value="2"/>
</dbReference>
<dbReference type="PANTHER" id="PTHR12526:SF625">
    <property type="entry name" value="PHOSPHATIDYLINOSITOL GLYCAN-CLASS A"/>
    <property type="match status" value="1"/>
</dbReference>
<feature type="domain" description="Glycosyltransferase subfamily 4-like N-terminal" evidence="2">
    <location>
        <begin position="19"/>
        <end position="188"/>
    </location>
</feature>
<dbReference type="AlphaFoldDB" id="A0A4E0Q2U5"/>